<dbReference type="Proteomes" id="UP000887229">
    <property type="component" value="Unassembled WGS sequence"/>
</dbReference>
<comment type="caution">
    <text evidence="1">The sequence shown here is derived from an EMBL/GenBank/DDBJ whole genome shotgun (WGS) entry which is preliminary data.</text>
</comment>
<accession>A0A9P7ZRZ9</accession>
<dbReference type="GeneID" id="70291638"/>
<evidence type="ECO:0000313" key="1">
    <source>
        <dbReference type="EMBL" id="KAG9257155.1"/>
    </source>
</evidence>
<dbReference type="OrthoDB" id="41532at2759"/>
<dbReference type="AlphaFoldDB" id="A0A9P7ZRZ9"/>
<feature type="non-terminal residue" evidence="1">
    <location>
        <position position="73"/>
    </location>
</feature>
<dbReference type="EMBL" id="MU251246">
    <property type="protein sequence ID" value="KAG9257155.1"/>
    <property type="molecule type" value="Genomic_DNA"/>
</dbReference>
<sequence length="73" mass="8425">ILPEVLVRIIIKPENTITLGLYKLIGFIDSAVYTLEEALRVNNNIDFIPSRPLRERFMTRLGLVLALKMNRND</sequence>
<name>A0A9P7ZRZ9_9HYPO</name>
<feature type="non-terminal residue" evidence="1">
    <location>
        <position position="1"/>
    </location>
</feature>
<evidence type="ECO:0000313" key="2">
    <source>
        <dbReference type="Proteomes" id="UP000887229"/>
    </source>
</evidence>
<dbReference type="RefSeq" id="XP_046121079.1">
    <property type="nucleotide sequence ID" value="XM_046260735.1"/>
</dbReference>
<reference evidence="1" key="1">
    <citation type="journal article" date="2021" name="IMA Fungus">
        <title>Genomic characterization of three marine fungi, including Emericellopsis atlantica sp. nov. with signatures of a generalist lifestyle and marine biomass degradation.</title>
        <authorList>
            <person name="Hagestad O.C."/>
            <person name="Hou L."/>
            <person name="Andersen J.H."/>
            <person name="Hansen E.H."/>
            <person name="Altermark B."/>
            <person name="Li C."/>
            <person name="Kuhnert E."/>
            <person name="Cox R.J."/>
            <person name="Crous P.W."/>
            <person name="Spatafora J.W."/>
            <person name="Lail K."/>
            <person name="Amirebrahimi M."/>
            <person name="Lipzen A."/>
            <person name="Pangilinan J."/>
            <person name="Andreopoulos W."/>
            <person name="Hayes R.D."/>
            <person name="Ng V."/>
            <person name="Grigoriev I.V."/>
            <person name="Jackson S.A."/>
            <person name="Sutton T.D.S."/>
            <person name="Dobson A.D.W."/>
            <person name="Rama T."/>
        </authorList>
    </citation>
    <scope>NUCLEOTIDE SEQUENCE</scope>
    <source>
        <strain evidence="1">TS7</strain>
    </source>
</reference>
<organism evidence="1 2">
    <name type="scientific">Emericellopsis atlantica</name>
    <dbReference type="NCBI Taxonomy" id="2614577"/>
    <lineage>
        <taxon>Eukaryota</taxon>
        <taxon>Fungi</taxon>
        <taxon>Dikarya</taxon>
        <taxon>Ascomycota</taxon>
        <taxon>Pezizomycotina</taxon>
        <taxon>Sordariomycetes</taxon>
        <taxon>Hypocreomycetidae</taxon>
        <taxon>Hypocreales</taxon>
        <taxon>Bionectriaceae</taxon>
        <taxon>Emericellopsis</taxon>
    </lineage>
</organism>
<protein>
    <submittedName>
        <fullName evidence="1">Uncharacterized protein</fullName>
    </submittedName>
</protein>
<gene>
    <name evidence="1" type="ORF">F5Z01DRAFT_595982</name>
</gene>
<keyword evidence="2" id="KW-1185">Reference proteome</keyword>
<proteinExistence type="predicted"/>